<feature type="transmembrane region" description="Helical" evidence="1">
    <location>
        <begin position="224"/>
        <end position="241"/>
    </location>
</feature>
<dbReference type="OrthoDB" id="3009728at2759"/>
<keyword evidence="2" id="KW-0732">Signal</keyword>
<organism evidence="3 4">
    <name type="scientific">Fusarium austroafricanum</name>
    <dbReference type="NCBI Taxonomy" id="2364996"/>
    <lineage>
        <taxon>Eukaryota</taxon>
        <taxon>Fungi</taxon>
        <taxon>Dikarya</taxon>
        <taxon>Ascomycota</taxon>
        <taxon>Pezizomycotina</taxon>
        <taxon>Sordariomycetes</taxon>
        <taxon>Hypocreomycetidae</taxon>
        <taxon>Hypocreales</taxon>
        <taxon>Nectriaceae</taxon>
        <taxon>Fusarium</taxon>
        <taxon>Fusarium concolor species complex</taxon>
    </lineage>
</organism>
<comment type="caution">
    <text evidence="3">The sequence shown here is derived from an EMBL/GenBank/DDBJ whole genome shotgun (WGS) entry which is preliminary data.</text>
</comment>
<feature type="transmembrane region" description="Helical" evidence="1">
    <location>
        <begin position="167"/>
        <end position="186"/>
    </location>
</feature>
<reference evidence="3" key="1">
    <citation type="submission" date="2020-01" db="EMBL/GenBank/DDBJ databases">
        <title>Identification and distribution of gene clusters putatively required for synthesis of sphingolipid metabolism inhibitors in phylogenetically diverse species of the filamentous fungus Fusarium.</title>
        <authorList>
            <person name="Kim H.-S."/>
            <person name="Busman M."/>
            <person name="Brown D.W."/>
            <person name="Divon H."/>
            <person name="Uhlig S."/>
            <person name="Proctor R.H."/>
        </authorList>
    </citation>
    <scope>NUCLEOTIDE SEQUENCE</scope>
    <source>
        <strain evidence="3">NRRL 53441</strain>
    </source>
</reference>
<dbReference type="Proteomes" id="UP000605986">
    <property type="component" value="Unassembled WGS sequence"/>
</dbReference>
<feature type="transmembrane region" description="Helical" evidence="1">
    <location>
        <begin position="326"/>
        <end position="343"/>
    </location>
</feature>
<feature type="transmembrane region" description="Helical" evidence="1">
    <location>
        <begin position="294"/>
        <end position="320"/>
    </location>
</feature>
<protein>
    <submittedName>
        <fullName evidence="3">Uncharacterized protein</fullName>
    </submittedName>
</protein>
<evidence type="ECO:0000313" key="4">
    <source>
        <dbReference type="Proteomes" id="UP000605986"/>
    </source>
</evidence>
<dbReference type="EMBL" id="JAADJG010000688">
    <property type="protein sequence ID" value="KAF4439554.1"/>
    <property type="molecule type" value="Genomic_DNA"/>
</dbReference>
<name>A0A8H4JZ03_9HYPO</name>
<feature type="signal peptide" evidence="2">
    <location>
        <begin position="1"/>
        <end position="19"/>
    </location>
</feature>
<keyword evidence="1" id="KW-0812">Transmembrane</keyword>
<keyword evidence="4" id="KW-1185">Reference proteome</keyword>
<gene>
    <name evidence="3" type="ORF">F53441_12540</name>
</gene>
<evidence type="ECO:0000256" key="1">
    <source>
        <dbReference type="SAM" id="Phobius"/>
    </source>
</evidence>
<feature type="transmembrane region" description="Helical" evidence="1">
    <location>
        <begin position="198"/>
        <end position="218"/>
    </location>
</feature>
<sequence length="403" mass="44711">MRRSKLLCLLALFVPLVAGLSRSRTQFQQWFPTPQNYSSEMFREKCSNEYREYENETLEDPGLGHKYSSALIDCILDKYGEANKANMAVTAILLALLPAGLAQFGPSMAEISLLSKRRPILATLLGFGLMSPNPNEFEYDEILDKAFNDGDSILPLGPLEDTTAGRILVSAFEYIIGMAVTGNLFYQIYRFTYQAISMAPLVVYLPGLPETATLFGWASLNLPIYLISFIVGALTITLNPLEPKRGQWARFIINELTPCGQGQHMTIEDKGEIGEHDSEKEKKRKRRQKFFRQTLGGGIRLIGGLHIILGTVLIGSIVLIPLGDSLPVIYSFVFAALTTRIVLSFEMNGLARRISNLEKHLAGKAREKLGLSSPKKTGSEDPAECQPFVATQKGYEGHNRLSI</sequence>
<feature type="chain" id="PRO_5034824639" evidence="2">
    <location>
        <begin position="20"/>
        <end position="403"/>
    </location>
</feature>
<keyword evidence="1" id="KW-0472">Membrane</keyword>
<dbReference type="AlphaFoldDB" id="A0A8H4JZ03"/>
<accession>A0A8H4JZ03</accession>
<proteinExistence type="predicted"/>
<keyword evidence="1" id="KW-1133">Transmembrane helix</keyword>
<evidence type="ECO:0000313" key="3">
    <source>
        <dbReference type="EMBL" id="KAF4439554.1"/>
    </source>
</evidence>
<evidence type="ECO:0000256" key="2">
    <source>
        <dbReference type="SAM" id="SignalP"/>
    </source>
</evidence>